<accession>A0ABW0TPQ5</accession>
<comment type="caution">
    <text evidence="1">The sequence shown here is derived from an EMBL/GenBank/DDBJ whole genome shotgun (WGS) entry which is preliminary data.</text>
</comment>
<reference evidence="2" key="1">
    <citation type="journal article" date="2019" name="Int. J. Syst. Evol. Microbiol.">
        <title>The Global Catalogue of Microorganisms (GCM) 10K type strain sequencing project: providing services to taxonomists for standard genome sequencing and annotation.</title>
        <authorList>
            <consortium name="The Broad Institute Genomics Platform"/>
            <consortium name="The Broad Institute Genome Sequencing Center for Infectious Disease"/>
            <person name="Wu L."/>
            <person name="Ma J."/>
        </authorList>
    </citation>
    <scope>NUCLEOTIDE SEQUENCE [LARGE SCALE GENOMIC DNA]</scope>
    <source>
        <strain evidence="2">CGMCC 4.1434</strain>
    </source>
</reference>
<dbReference type="Proteomes" id="UP001596109">
    <property type="component" value="Unassembled WGS sequence"/>
</dbReference>
<dbReference type="EMBL" id="JBHSNO010000008">
    <property type="protein sequence ID" value="MFC5590353.1"/>
    <property type="molecule type" value="Genomic_DNA"/>
</dbReference>
<sequence length="94" mass="11207">MEINEYIVEQMVDPTGIIRGDRYEYRLYITVDEEDELYAEGGTGLRVIFAVEDEKEWIATYHFFERSTEKPLDFEMEDDEKEIVLAFCKTHREG</sequence>
<name>A0ABW0TPQ5_9BACL</name>
<proteinExistence type="predicted"/>
<dbReference type="InterPro" id="IPR045424">
    <property type="entry name" value="DUF6509"/>
</dbReference>
<dbReference type="Pfam" id="PF20119">
    <property type="entry name" value="DUF6509"/>
    <property type="match status" value="1"/>
</dbReference>
<evidence type="ECO:0000313" key="1">
    <source>
        <dbReference type="EMBL" id="MFC5590353.1"/>
    </source>
</evidence>
<evidence type="ECO:0000313" key="2">
    <source>
        <dbReference type="Proteomes" id="UP001596109"/>
    </source>
</evidence>
<keyword evidence="2" id="KW-1185">Reference proteome</keyword>
<gene>
    <name evidence="1" type="ORF">ACFPRA_15725</name>
</gene>
<dbReference type="RefSeq" id="WP_381436678.1">
    <property type="nucleotide sequence ID" value="NZ_JBHSNO010000008.1"/>
</dbReference>
<protein>
    <submittedName>
        <fullName evidence="1">DUF6509 family protein</fullName>
    </submittedName>
</protein>
<organism evidence="1 2">
    <name type="scientific">Sporosarcina soli</name>
    <dbReference type="NCBI Taxonomy" id="334736"/>
    <lineage>
        <taxon>Bacteria</taxon>
        <taxon>Bacillati</taxon>
        <taxon>Bacillota</taxon>
        <taxon>Bacilli</taxon>
        <taxon>Bacillales</taxon>
        <taxon>Caryophanaceae</taxon>
        <taxon>Sporosarcina</taxon>
    </lineage>
</organism>